<dbReference type="SUPFAM" id="SSF48726">
    <property type="entry name" value="Immunoglobulin"/>
    <property type="match status" value="2"/>
</dbReference>
<evidence type="ECO:0000256" key="3">
    <source>
        <dbReference type="ARBA" id="ARBA00022692"/>
    </source>
</evidence>
<dbReference type="SMART" id="SM00409">
    <property type="entry name" value="IG"/>
    <property type="match status" value="1"/>
</dbReference>
<dbReference type="InterPro" id="IPR036179">
    <property type="entry name" value="Ig-like_dom_sf"/>
</dbReference>
<dbReference type="AlphaFoldDB" id="A0A8J7TJX6"/>
<comment type="similarity">
    <text evidence="2">Belongs to the immunoglobulin superfamily. BTN/MOG family.</text>
</comment>
<dbReference type="FunFam" id="2.60.120.920:FF:000004">
    <property type="entry name" value="Butyrophilin subfamily 1 member A1"/>
    <property type="match status" value="2"/>
</dbReference>
<feature type="non-terminal residue" evidence="14">
    <location>
        <position position="1"/>
    </location>
</feature>
<dbReference type="Pfam" id="PF13765">
    <property type="entry name" value="PRY"/>
    <property type="match status" value="2"/>
</dbReference>
<protein>
    <submittedName>
        <fullName evidence="14">BT1A1 protein</fullName>
    </submittedName>
</protein>
<evidence type="ECO:0000256" key="1">
    <source>
        <dbReference type="ARBA" id="ARBA00004479"/>
    </source>
</evidence>
<keyword evidence="5 10" id="KW-1133">Transmembrane helix</keyword>
<evidence type="ECO:0000259" key="12">
    <source>
        <dbReference type="PROSITE" id="PS50188"/>
    </source>
</evidence>
<dbReference type="Gene3D" id="2.60.120.920">
    <property type="match status" value="2"/>
</dbReference>
<dbReference type="InterPro" id="IPR013106">
    <property type="entry name" value="Ig_V-set"/>
</dbReference>
<feature type="transmembrane region" description="Helical" evidence="10">
    <location>
        <begin position="242"/>
        <end position="265"/>
    </location>
</feature>
<evidence type="ECO:0000256" key="6">
    <source>
        <dbReference type="ARBA" id="ARBA00023136"/>
    </source>
</evidence>
<evidence type="ECO:0000256" key="5">
    <source>
        <dbReference type="ARBA" id="ARBA00022989"/>
    </source>
</evidence>
<feature type="non-terminal residue" evidence="14">
    <location>
        <position position="694"/>
    </location>
</feature>
<feature type="domain" description="B30.2/SPRY" evidence="12">
    <location>
        <begin position="483"/>
        <end position="677"/>
    </location>
</feature>
<feature type="signal peptide" evidence="11">
    <location>
        <begin position="1"/>
        <end position="22"/>
    </location>
</feature>
<dbReference type="Proteomes" id="UP000736164">
    <property type="component" value="Unassembled WGS sequence"/>
</dbReference>
<sequence length="694" mass="78255">MMPPRLQMVLILCLRLLSRSEAGQFSLLVPSDPVDTIVGTDVILPCQLAPSQDISSAQVRWSRVESDSTVIMVKKGVESGGLGGRATLSHGGEGLTVGNVSLKITRVHVSDEGTYVCFVRTSSYYSQENLVLKVRAVGSHPVISLTEPPDSWSFSLDCSVSGWYPLPQLSWSDPHRQDWTFSAETETAQDEQGLYSVSSHLQFPRQKDRQSVRCTLFLEHTGASDHSEILFTGAVFPVLLPWRVAVALLALLLVAAVGLGGGLLWMSREERRKRKEARDECLWLREEFDAGKLIPKTEWSAIRDCAVDVRLDPDTAHPGLSIRGQGWKVRGWEARRKLPPSETRFTAHPFVAGMEGFPAGRHYWEVELGEKPYWDVGVAQESFPRNRRVPLTPREGLFALGLRDRNELWALTDPRTRIPPEEIPRRMGVFLDHERGVLSFYNVENRNLIFKFEEKFCGTLYPVFCPGHDPADLVICKLGGAATVQTTLTQEALSALREDLVDVKLDPSTAHSNLDVSLDGKRVHFLEETRRHSVNTYRFMEYPFVLATEGFTSGTHYWEVDVGDLQYWDIGVAKESVERTRRVPLIRSEGIWALGLRDGQEFWALTDPRSSLPFDQIPRRMGVVLDYDAGILSFYNLESFKLIFSFEDKFSGRLYPLFCPGLRGGPNLEIPDVHVRSSHRQEECQGKESRPLLS</sequence>
<dbReference type="Pfam" id="PF07686">
    <property type="entry name" value="V-set"/>
    <property type="match status" value="1"/>
</dbReference>
<feature type="domain" description="Ig-like" evidence="13">
    <location>
        <begin position="4"/>
        <end position="131"/>
    </location>
</feature>
<dbReference type="InterPro" id="IPR007110">
    <property type="entry name" value="Ig-like_dom"/>
</dbReference>
<dbReference type="Gene3D" id="2.60.40.10">
    <property type="entry name" value="Immunoglobulins"/>
    <property type="match status" value="2"/>
</dbReference>
<evidence type="ECO:0000256" key="11">
    <source>
        <dbReference type="SAM" id="SignalP"/>
    </source>
</evidence>
<dbReference type="Pfam" id="PF00622">
    <property type="entry name" value="SPRY"/>
    <property type="match status" value="2"/>
</dbReference>
<feature type="domain" description="Ig-like" evidence="13">
    <location>
        <begin position="141"/>
        <end position="230"/>
    </location>
</feature>
<evidence type="ECO:0000313" key="14">
    <source>
        <dbReference type="EMBL" id="MBN3325953.1"/>
    </source>
</evidence>
<dbReference type="InterPro" id="IPR050143">
    <property type="entry name" value="TRIM/RBCC"/>
</dbReference>
<dbReference type="InterPro" id="IPR001870">
    <property type="entry name" value="B30.2/SPRY"/>
</dbReference>
<dbReference type="InterPro" id="IPR003879">
    <property type="entry name" value="Butyrophylin_SPRY"/>
</dbReference>
<dbReference type="SMART" id="SM00589">
    <property type="entry name" value="PRY"/>
    <property type="match status" value="2"/>
</dbReference>
<keyword evidence="15" id="KW-1185">Reference proteome</keyword>
<keyword evidence="7" id="KW-1015">Disulfide bond</keyword>
<keyword evidence="6 10" id="KW-0472">Membrane</keyword>
<feature type="domain" description="B30.2/SPRY" evidence="12">
    <location>
        <begin position="289"/>
        <end position="483"/>
    </location>
</feature>
<reference evidence="14" key="1">
    <citation type="journal article" date="2021" name="Cell">
        <title>Tracing the genetic footprints of vertebrate landing in non-teleost ray-finned fishes.</title>
        <authorList>
            <person name="Bi X."/>
            <person name="Wang K."/>
            <person name="Yang L."/>
            <person name="Pan H."/>
            <person name="Jiang H."/>
            <person name="Wei Q."/>
            <person name="Fang M."/>
            <person name="Yu H."/>
            <person name="Zhu C."/>
            <person name="Cai Y."/>
            <person name="He Y."/>
            <person name="Gan X."/>
            <person name="Zeng H."/>
            <person name="Yu D."/>
            <person name="Zhu Y."/>
            <person name="Jiang H."/>
            <person name="Qiu Q."/>
            <person name="Yang H."/>
            <person name="Zhang Y.E."/>
            <person name="Wang W."/>
            <person name="Zhu M."/>
            <person name="He S."/>
            <person name="Zhang G."/>
        </authorList>
    </citation>
    <scope>NUCLEOTIDE SEQUENCE</scope>
    <source>
        <strain evidence="14">Allg_001</strain>
    </source>
</reference>
<dbReference type="InterPro" id="IPR003877">
    <property type="entry name" value="SPRY_dom"/>
</dbReference>
<keyword evidence="4 11" id="KW-0732">Signal</keyword>
<dbReference type="FunFam" id="2.60.40.10:FF:000142">
    <property type="entry name" value="V-set domain-containing T-cell activation inhibitor 1"/>
    <property type="match status" value="1"/>
</dbReference>
<dbReference type="InterPro" id="IPR003599">
    <property type="entry name" value="Ig_sub"/>
</dbReference>
<dbReference type="GO" id="GO:0016020">
    <property type="term" value="C:membrane"/>
    <property type="evidence" value="ECO:0007669"/>
    <property type="project" value="UniProtKB-SubCell"/>
</dbReference>
<dbReference type="GO" id="GO:1903037">
    <property type="term" value="P:regulation of leukocyte cell-cell adhesion"/>
    <property type="evidence" value="ECO:0007669"/>
    <property type="project" value="UniProtKB-ARBA"/>
</dbReference>
<dbReference type="PROSITE" id="PS50188">
    <property type="entry name" value="B302_SPRY"/>
    <property type="match status" value="2"/>
</dbReference>
<evidence type="ECO:0000256" key="4">
    <source>
        <dbReference type="ARBA" id="ARBA00022729"/>
    </source>
</evidence>
<dbReference type="SUPFAM" id="SSF49899">
    <property type="entry name" value="Concanavalin A-like lectins/glucanases"/>
    <property type="match status" value="2"/>
</dbReference>
<evidence type="ECO:0000256" key="7">
    <source>
        <dbReference type="ARBA" id="ARBA00023157"/>
    </source>
</evidence>
<dbReference type="CDD" id="cd13733">
    <property type="entry name" value="SPRY_PRY_C-I_1"/>
    <property type="match status" value="2"/>
</dbReference>
<comment type="caution">
    <text evidence="14">The sequence shown here is derived from an EMBL/GenBank/DDBJ whole genome shotgun (WGS) entry which is preliminary data.</text>
</comment>
<evidence type="ECO:0000313" key="15">
    <source>
        <dbReference type="Proteomes" id="UP000736164"/>
    </source>
</evidence>
<dbReference type="PANTHER" id="PTHR24103">
    <property type="entry name" value="E3 UBIQUITIN-PROTEIN LIGASE TRIM"/>
    <property type="match status" value="1"/>
</dbReference>
<dbReference type="InterPro" id="IPR013320">
    <property type="entry name" value="ConA-like_dom_sf"/>
</dbReference>
<organism evidence="14 15">
    <name type="scientific">Atractosteus spatula</name>
    <name type="common">Alligator gar</name>
    <name type="synonym">Lepisosteus spatula</name>
    <dbReference type="NCBI Taxonomy" id="7917"/>
    <lineage>
        <taxon>Eukaryota</taxon>
        <taxon>Metazoa</taxon>
        <taxon>Chordata</taxon>
        <taxon>Craniata</taxon>
        <taxon>Vertebrata</taxon>
        <taxon>Euteleostomi</taxon>
        <taxon>Actinopterygii</taxon>
        <taxon>Neopterygii</taxon>
        <taxon>Holostei</taxon>
        <taxon>Semionotiformes</taxon>
        <taxon>Lepisosteidae</taxon>
        <taxon>Atractosteus</taxon>
    </lineage>
</organism>
<dbReference type="PROSITE" id="PS50835">
    <property type="entry name" value="IG_LIKE"/>
    <property type="match status" value="2"/>
</dbReference>
<gene>
    <name evidence="14" type="primary">Btn1a1_13</name>
    <name evidence="14" type="ORF">GTO95_0004161</name>
</gene>
<dbReference type="GO" id="GO:0050863">
    <property type="term" value="P:regulation of T cell activation"/>
    <property type="evidence" value="ECO:0007669"/>
    <property type="project" value="UniProtKB-ARBA"/>
</dbReference>
<accession>A0A8J7TJX6</accession>
<evidence type="ECO:0000259" key="13">
    <source>
        <dbReference type="PROSITE" id="PS50835"/>
    </source>
</evidence>
<evidence type="ECO:0000256" key="8">
    <source>
        <dbReference type="ARBA" id="ARBA00023180"/>
    </source>
</evidence>
<evidence type="ECO:0000256" key="10">
    <source>
        <dbReference type="SAM" id="Phobius"/>
    </source>
</evidence>
<comment type="subcellular location">
    <subcellularLocation>
        <location evidence="1">Membrane</location>
        <topology evidence="1">Single-pass type I membrane protein</topology>
    </subcellularLocation>
</comment>
<dbReference type="EMBL" id="JAAWVO010078109">
    <property type="protein sequence ID" value="MBN3325953.1"/>
    <property type="molecule type" value="Genomic_DNA"/>
</dbReference>
<dbReference type="InterPro" id="IPR006574">
    <property type="entry name" value="PRY"/>
</dbReference>
<name>A0A8J7TJX6_ATRSP</name>
<proteinExistence type="inferred from homology"/>
<dbReference type="InterPro" id="IPR013783">
    <property type="entry name" value="Ig-like_fold"/>
</dbReference>
<dbReference type="SMART" id="SM00449">
    <property type="entry name" value="SPRY"/>
    <property type="match status" value="2"/>
</dbReference>
<dbReference type="InterPro" id="IPR043136">
    <property type="entry name" value="B30.2/SPRY_sf"/>
</dbReference>
<keyword evidence="9" id="KW-0393">Immunoglobulin domain</keyword>
<dbReference type="InterPro" id="IPR053896">
    <property type="entry name" value="BTN3A2-like_Ig-C"/>
</dbReference>
<dbReference type="Pfam" id="PF22705">
    <property type="entry name" value="C2-set_3"/>
    <property type="match status" value="1"/>
</dbReference>
<dbReference type="PRINTS" id="PR01407">
    <property type="entry name" value="BUTYPHLNCDUF"/>
</dbReference>
<evidence type="ECO:0000256" key="9">
    <source>
        <dbReference type="ARBA" id="ARBA00023319"/>
    </source>
</evidence>
<feature type="chain" id="PRO_5035277521" evidence="11">
    <location>
        <begin position="23"/>
        <end position="694"/>
    </location>
</feature>
<keyword evidence="8" id="KW-0325">Glycoprotein</keyword>
<dbReference type="SMART" id="SM00406">
    <property type="entry name" value="IGv"/>
    <property type="match status" value="1"/>
</dbReference>
<evidence type="ECO:0000256" key="2">
    <source>
        <dbReference type="ARBA" id="ARBA00007591"/>
    </source>
</evidence>
<keyword evidence="3 10" id="KW-0812">Transmembrane</keyword>